<sequence>MSAPTTEASASTEVSVPDEVQKGMDQLKITNADDAAPSPGPATISTPAGSTPEVRARDMAASSSNGAPAPTGTRTFGANRLPPMSGQQSPNGARPMAPAPRIGMPSSSTAPGSSNGVRPGQPPNRMQPPSLMGMRGRGVMSPGQGTGQTKLPPSLQAKMDAQMARVAKEGASANTDRNDPTSMSSLLASAAARASAPAPSSPNPRPGGPALGGLAARRAAAAASAGGAGGPPSLAGRGPGPGMGISGGMGGGPGAGGPGMAGRLRRPGQGLTLSSMGGGAGPGRGASDAPFSSFRGIVDPSGRLNFQSKAVLHADGVDFTNGQSYKINKDEMELQEELGKGNYGSVQKVYHRPTKVVMAMKEIRLELDESKLNGIIMELDILHRAVAPEIIEFYGAFTIESCVYYCMEYMDAGSLDRMHGDGVPEDVLARITKSIIKGLRFLKDELSVMHRDVKPTNVLVNTKGQVKLCDFGVSGQLEKSLAKTNIGCQSYMAPERIKGESQNNLGTYTVSSDVWSVGLSIIELAMGCYPYPPETYSNVFAQLQAIVHGPPPRLPEGYSDVAQDFVAQCLQKEPEKRWTYAQLLDHPWMKADAEREVDMVGWVARALEARAAKKKNGAAVSSSGPEVAINHADGPATTTAGDVVPNPNQQTTSAEPAQQS</sequence>
<evidence type="ECO:0000313" key="13">
    <source>
        <dbReference type="Proteomes" id="UP000620104"/>
    </source>
</evidence>
<dbReference type="AlphaFoldDB" id="A0A8H3TTS6"/>
<dbReference type="GO" id="GO:0071474">
    <property type="term" value="P:cellular hyperosmotic response"/>
    <property type="evidence" value="ECO:0007669"/>
    <property type="project" value="TreeGrafter"/>
</dbReference>
<evidence type="ECO:0000259" key="11">
    <source>
        <dbReference type="PROSITE" id="PS50011"/>
    </source>
</evidence>
<feature type="region of interest" description="Disordered" evidence="10">
    <location>
        <begin position="1"/>
        <end position="294"/>
    </location>
</feature>
<evidence type="ECO:0000256" key="5">
    <source>
        <dbReference type="ARBA" id="ARBA00022777"/>
    </source>
</evidence>
<feature type="region of interest" description="Disordered" evidence="10">
    <location>
        <begin position="614"/>
        <end position="660"/>
    </location>
</feature>
<dbReference type="GO" id="GO:0032991">
    <property type="term" value="C:protein-containing complex"/>
    <property type="evidence" value="ECO:0007669"/>
    <property type="project" value="UniProtKB-ARBA"/>
</dbReference>
<keyword evidence="1" id="KW-0723">Serine/threonine-protein kinase</keyword>
<feature type="compositionally biased region" description="Low complexity" evidence="10">
    <location>
        <begin position="212"/>
        <end position="236"/>
    </location>
</feature>
<evidence type="ECO:0000256" key="8">
    <source>
        <dbReference type="ARBA" id="ARBA00038999"/>
    </source>
</evidence>
<dbReference type="PROSITE" id="PS00107">
    <property type="entry name" value="PROTEIN_KINASE_ATP"/>
    <property type="match status" value="1"/>
</dbReference>
<dbReference type="GO" id="GO:0005737">
    <property type="term" value="C:cytoplasm"/>
    <property type="evidence" value="ECO:0007669"/>
    <property type="project" value="UniProtKB-ARBA"/>
</dbReference>
<keyword evidence="3" id="KW-0808">Transferase</keyword>
<evidence type="ECO:0000256" key="9">
    <source>
        <dbReference type="PROSITE-ProRule" id="PRU10141"/>
    </source>
</evidence>
<evidence type="ECO:0000256" key="2">
    <source>
        <dbReference type="ARBA" id="ARBA00022553"/>
    </source>
</evidence>
<dbReference type="GO" id="GO:0004708">
    <property type="term" value="F:MAP kinase kinase activity"/>
    <property type="evidence" value="ECO:0007669"/>
    <property type="project" value="UniProtKB-EC"/>
</dbReference>
<dbReference type="GO" id="GO:0005524">
    <property type="term" value="F:ATP binding"/>
    <property type="evidence" value="ECO:0007669"/>
    <property type="project" value="UniProtKB-UniRule"/>
</dbReference>
<feature type="compositionally biased region" description="Polar residues" evidence="10">
    <location>
        <begin position="1"/>
        <end position="14"/>
    </location>
</feature>
<feature type="compositionally biased region" description="Gly residues" evidence="10">
    <location>
        <begin position="237"/>
        <end position="260"/>
    </location>
</feature>
<dbReference type="OrthoDB" id="10252354at2759"/>
<dbReference type="PROSITE" id="PS00108">
    <property type="entry name" value="PROTEIN_KINASE_ST"/>
    <property type="match status" value="1"/>
</dbReference>
<comment type="similarity">
    <text evidence="7">Belongs to the protein kinase superfamily. STE Ser/Thr protein kinase family. MAP kinase kinase subfamily.</text>
</comment>
<comment type="caution">
    <text evidence="12">The sequence shown here is derived from an EMBL/GenBank/DDBJ whole genome shotgun (WGS) entry which is preliminary data.</text>
</comment>
<evidence type="ECO:0000256" key="10">
    <source>
        <dbReference type="SAM" id="MobiDB-lite"/>
    </source>
</evidence>
<keyword evidence="5" id="KW-0418">Kinase</keyword>
<keyword evidence="4 9" id="KW-0547">Nucleotide-binding</keyword>
<dbReference type="InterPro" id="IPR000719">
    <property type="entry name" value="Prot_kinase_dom"/>
</dbReference>
<evidence type="ECO:0000256" key="6">
    <source>
        <dbReference type="ARBA" id="ARBA00022840"/>
    </source>
</evidence>
<evidence type="ECO:0000256" key="7">
    <source>
        <dbReference type="ARBA" id="ARBA00038035"/>
    </source>
</evidence>
<feature type="compositionally biased region" description="Polar residues" evidence="10">
    <location>
        <begin position="636"/>
        <end position="660"/>
    </location>
</feature>
<feature type="compositionally biased region" description="Polar residues" evidence="10">
    <location>
        <begin position="172"/>
        <end position="183"/>
    </location>
</feature>
<dbReference type="GO" id="GO:0038066">
    <property type="term" value="P:p38MAPK cascade"/>
    <property type="evidence" value="ECO:0007669"/>
    <property type="project" value="UniProtKB-ARBA"/>
</dbReference>
<dbReference type="InterPro" id="IPR017441">
    <property type="entry name" value="Protein_kinase_ATP_BS"/>
</dbReference>
<dbReference type="Gene3D" id="3.30.200.20">
    <property type="entry name" value="Phosphorylase Kinase, domain 1"/>
    <property type="match status" value="1"/>
</dbReference>
<dbReference type="PANTHER" id="PTHR48013:SF25">
    <property type="entry name" value="MAP KINASE KINASE PBS2"/>
    <property type="match status" value="1"/>
</dbReference>
<keyword evidence="6 9" id="KW-0067">ATP-binding</keyword>
<accession>A0A8H3TTS6</accession>
<evidence type="ECO:0000256" key="1">
    <source>
        <dbReference type="ARBA" id="ARBA00022527"/>
    </source>
</evidence>
<dbReference type="EMBL" id="BLZA01000021">
    <property type="protein sequence ID" value="GHJ87391.1"/>
    <property type="molecule type" value="Genomic_DNA"/>
</dbReference>
<dbReference type="SUPFAM" id="SSF56112">
    <property type="entry name" value="Protein kinase-like (PK-like)"/>
    <property type="match status" value="1"/>
</dbReference>
<dbReference type="PANTHER" id="PTHR48013">
    <property type="entry name" value="DUAL SPECIFICITY MITOGEN-ACTIVATED PROTEIN KINASE KINASE 5-RELATED"/>
    <property type="match status" value="1"/>
</dbReference>
<dbReference type="PROSITE" id="PS50011">
    <property type="entry name" value="PROTEIN_KINASE_DOM"/>
    <property type="match status" value="1"/>
</dbReference>
<dbReference type="FunFam" id="1.10.510.10:FF:000433">
    <property type="entry name" value="MAP kinase kinase PBS2"/>
    <property type="match status" value="1"/>
</dbReference>
<dbReference type="FunFam" id="3.30.200.20:FF:000341">
    <property type="entry name" value="MAP kinase kinase PBS2"/>
    <property type="match status" value="1"/>
</dbReference>
<keyword evidence="13" id="KW-1185">Reference proteome</keyword>
<feature type="binding site" evidence="9">
    <location>
        <position position="361"/>
    </location>
    <ligand>
        <name>ATP</name>
        <dbReference type="ChEBI" id="CHEBI:30616"/>
    </ligand>
</feature>
<dbReference type="EC" id="2.7.12.2" evidence="8"/>
<reference evidence="12" key="1">
    <citation type="submission" date="2020-07" db="EMBL/GenBank/DDBJ databases">
        <title>Draft Genome Sequence of a Deep-Sea Yeast, Naganishia (Cryptococcus) liquefaciens strain N6.</title>
        <authorList>
            <person name="Han Y.W."/>
            <person name="Kajitani R."/>
            <person name="Morimoto H."/>
            <person name="Parhat M."/>
            <person name="Tsubouchi H."/>
            <person name="Bakenova O."/>
            <person name="Ogata M."/>
            <person name="Argunhan B."/>
            <person name="Aoki R."/>
            <person name="Kajiwara S."/>
            <person name="Itoh T."/>
            <person name="Iwasaki H."/>
        </authorList>
    </citation>
    <scope>NUCLEOTIDE SEQUENCE</scope>
    <source>
        <strain evidence="12">N6</strain>
    </source>
</reference>
<dbReference type="InterPro" id="IPR008271">
    <property type="entry name" value="Ser/Thr_kinase_AS"/>
</dbReference>
<evidence type="ECO:0000256" key="4">
    <source>
        <dbReference type="ARBA" id="ARBA00022741"/>
    </source>
</evidence>
<feature type="domain" description="Protein kinase" evidence="11">
    <location>
        <begin position="332"/>
        <end position="589"/>
    </location>
</feature>
<keyword evidence="2" id="KW-0597">Phosphoprotein</keyword>
<feature type="compositionally biased region" description="Low complexity" evidence="10">
    <location>
        <begin position="184"/>
        <end position="198"/>
    </location>
</feature>
<organism evidence="12 13">
    <name type="scientific">Naganishia liquefaciens</name>
    <dbReference type="NCBI Taxonomy" id="104408"/>
    <lineage>
        <taxon>Eukaryota</taxon>
        <taxon>Fungi</taxon>
        <taxon>Dikarya</taxon>
        <taxon>Basidiomycota</taxon>
        <taxon>Agaricomycotina</taxon>
        <taxon>Tremellomycetes</taxon>
        <taxon>Filobasidiales</taxon>
        <taxon>Filobasidiaceae</taxon>
        <taxon>Naganishia</taxon>
    </lineage>
</organism>
<protein>
    <recommendedName>
        <fullName evidence="8">mitogen-activated protein kinase kinase</fullName>
        <ecNumber evidence="8">2.7.12.2</ecNumber>
    </recommendedName>
</protein>
<evidence type="ECO:0000313" key="12">
    <source>
        <dbReference type="EMBL" id="GHJ87391.1"/>
    </source>
</evidence>
<name>A0A8H3TTS6_9TREE</name>
<feature type="compositionally biased region" description="Polar residues" evidence="10">
    <location>
        <begin position="105"/>
        <end position="116"/>
    </location>
</feature>
<dbReference type="Pfam" id="PF00069">
    <property type="entry name" value="Pkinase"/>
    <property type="match status" value="1"/>
</dbReference>
<gene>
    <name evidence="12" type="ORF">NliqN6_3793</name>
</gene>
<dbReference type="InterPro" id="IPR011009">
    <property type="entry name" value="Kinase-like_dom_sf"/>
</dbReference>
<dbReference type="GO" id="GO:0004674">
    <property type="term" value="F:protein serine/threonine kinase activity"/>
    <property type="evidence" value="ECO:0007669"/>
    <property type="project" value="UniProtKB-KW"/>
</dbReference>
<dbReference type="SMART" id="SM00220">
    <property type="entry name" value="S_TKc"/>
    <property type="match status" value="1"/>
</dbReference>
<evidence type="ECO:0000256" key="3">
    <source>
        <dbReference type="ARBA" id="ARBA00022679"/>
    </source>
</evidence>
<dbReference type="Gene3D" id="1.10.510.10">
    <property type="entry name" value="Transferase(Phosphotransferase) domain 1"/>
    <property type="match status" value="1"/>
</dbReference>
<feature type="compositionally biased region" description="Polar residues" evidence="10">
    <location>
        <begin position="61"/>
        <end position="76"/>
    </location>
</feature>
<dbReference type="Proteomes" id="UP000620104">
    <property type="component" value="Unassembled WGS sequence"/>
</dbReference>
<proteinExistence type="inferred from homology"/>